<dbReference type="InterPro" id="IPR004387">
    <property type="entry name" value="Pept_M50_Zn"/>
</dbReference>
<dbReference type="GO" id="GO:0006508">
    <property type="term" value="P:proteolysis"/>
    <property type="evidence" value="ECO:0007669"/>
    <property type="project" value="UniProtKB-KW"/>
</dbReference>
<evidence type="ECO:0000256" key="1">
    <source>
        <dbReference type="ARBA" id="ARBA00001947"/>
    </source>
</evidence>
<comment type="caution">
    <text evidence="13">The sequence shown here is derived from an EMBL/GenBank/DDBJ whole genome shotgun (WGS) entry which is preliminary data.</text>
</comment>
<dbReference type="EC" id="3.4.24.-" evidence="11"/>
<evidence type="ECO:0000256" key="4">
    <source>
        <dbReference type="ARBA" id="ARBA00022670"/>
    </source>
</evidence>
<evidence type="ECO:0000256" key="9">
    <source>
        <dbReference type="ARBA" id="ARBA00023049"/>
    </source>
</evidence>
<dbReference type="InterPro" id="IPR008915">
    <property type="entry name" value="Peptidase_M50"/>
</dbReference>
<dbReference type="GO" id="GO:0016020">
    <property type="term" value="C:membrane"/>
    <property type="evidence" value="ECO:0007669"/>
    <property type="project" value="UniProtKB-SubCell"/>
</dbReference>
<feature type="transmembrane region" description="Helical" evidence="11">
    <location>
        <begin position="350"/>
        <end position="367"/>
    </location>
</feature>
<dbReference type="NCBIfam" id="TIGR00054">
    <property type="entry name" value="RIP metalloprotease RseP"/>
    <property type="match status" value="1"/>
</dbReference>
<dbReference type="Pfam" id="PF02163">
    <property type="entry name" value="Peptidase_M50"/>
    <property type="match status" value="1"/>
</dbReference>
<comment type="similarity">
    <text evidence="3 11">Belongs to the peptidase M50B family.</text>
</comment>
<keyword evidence="11" id="KW-0479">Metal-binding</keyword>
<keyword evidence="4 13" id="KW-0645">Protease</keyword>
<protein>
    <recommendedName>
        <fullName evidence="11">Zinc metalloprotease</fullName>
        <ecNumber evidence="11">3.4.24.-</ecNumber>
    </recommendedName>
</protein>
<evidence type="ECO:0000256" key="5">
    <source>
        <dbReference type="ARBA" id="ARBA00022692"/>
    </source>
</evidence>
<feature type="transmembrane region" description="Helical" evidence="11">
    <location>
        <begin position="6"/>
        <end position="28"/>
    </location>
</feature>
<dbReference type="SUPFAM" id="SSF50156">
    <property type="entry name" value="PDZ domain-like"/>
    <property type="match status" value="1"/>
</dbReference>
<evidence type="ECO:0000256" key="6">
    <source>
        <dbReference type="ARBA" id="ARBA00022801"/>
    </source>
</evidence>
<dbReference type="EMBL" id="QYZD01000017">
    <property type="protein sequence ID" value="RJG22327.1"/>
    <property type="molecule type" value="Genomic_DNA"/>
</dbReference>
<dbReference type="InterPro" id="IPR001478">
    <property type="entry name" value="PDZ"/>
</dbReference>
<comment type="subcellular location">
    <subcellularLocation>
        <location evidence="2">Membrane</location>
        <topology evidence="2">Multi-pass membrane protein</topology>
    </subcellularLocation>
</comment>
<gene>
    <name evidence="13" type="primary">rseP</name>
    <name evidence="13" type="ORF">DQX05_18220</name>
</gene>
<keyword evidence="8 11" id="KW-1133">Transmembrane helix</keyword>
<evidence type="ECO:0000256" key="2">
    <source>
        <dbReference type="ARBA" id="ARBA00004141"/>
    </source>
</evidence>
<evidence type="ECO:0000313" key="13">
    <source>
        <dbReference type="EMBL" id="RJG22327.1"/>
    </source>
</evidence>
<keyword evidence="7 11" id="KW-0862">Zinc</keyword>
<keyword evidence="10 11" id="KW-0472">Membrane</keyword>
<dbReference type="Gene3D" id="2.30.42.10">
    <property type="match status" value="1"/>
</dbReference>
<keyword evidence="6 11" id="KW-0378">Hydrolase</keyword>
<evidence type="ECO:0000256" key="10">
    <source>
        <dbReference type="ARBA" id="ARBA00023136"/>
    </source>
</evidence>
<proteinExistence type="inferred from homology"/>
<keyword evidence="9 11" id="KW-0482">Metalloprotease</keyword>
<dbReference type="InterPro" id="IPR036034">
    <property type="entry name" value="PDZ_sf"/>
</dbReference>
<dbReference type="CDD" id="cd23081">
    <property type="entry name" value="cpPDZ_EcRseP-like"/>
    <property type="match status" value="1"/>
</dbReference>
<keyword evidence="5 11" id="KW-0812">Transmembrane</keyword>
<dbReference type="GO" id="GO:0004222">
    <property type="term" value="F:metalloendopeptidase activity"/>
    <property type="evidence" value="ECO:0007669"/>
    <property type="project" value="InterPro"/>
</dbReference>
<name>A0A3A3GIZ7_PANTH</name>
<evidence type="ECO:0000256" key="11">
    <source>
        <dbReference type="RuleBase" id="RU362031"/>
    </source>
</evidence>
<dbReference type="CDD" id="cd06163">
    <property type="entry name" value="S2P-M50_PDZ_RseP-like"/>
    <property type="match status" value="1"/>
</dbReference>
<feature type="transmembrane region" description="Helical" evidence="11">
    <location>
        <begin position="169"/>
        <end position="191"/>
    </location>
</feature>
<dbReference type="Pfam" id="PF17820">
    <property type="entry name" value="PDZ_6"/>
    <property type="match status" value="1"/>
</dbReference>
<comment type="cofactor">
    <cofactor evidence="1 11">
        <name>Zn(2+)</name>
        <dbReference type="ChEBI" id="CHEBI:29105"/>
    </cofactor>
</comment>
<accession>A0A3A3GIZ7</accession>
<feature type="domain" description="PDZ" evidence="12">
    <location>
        <begin position="185"/>
        <end position="261"/>
    </location>
</feature>
<dbReference type="Proteomes" id="UP000266177">
    <property type="component" value="Unassembled WGS sequence"/>
</dbReference>
<evidence type="ECO:0000256" key="7">
    <source>
        <dbReference type="ARBA" id="ARBA00022833"/>
    </source>
</evidence>
<dbReference type="PANTHER" id="PTHR42837:SF2">
    <property type="entry name" value="MEMBRANE METALLOPROTEASE ARASP2, CHLOROPLASTIC-RELATED"/>
    <property type="match status" value="1"/>
</dbReference>
<dbReference type="PANTHER" id="PTHR42837">
    <property type="entry name" value="REGULATOR OF SIGMA-E PROTEASE RSEP"/>
    <property type="match status" value="1"/>
</dbReference>
<dbReference type="InterPro" id="IPR041489">
    <property type="entry name" value="PDZ_6"/>
</dbReference>
<sequence length="424" mass="47165">MQMVQIVILTILVFFIIVTIHEWGHFIFAKRAGILVREFAIGFGPKVFSHTRGETRYTLRLLPVGGFVRMAGEDPELVQIQPGQTIAVRLKDNQVVKLYLDQLDMRKQVVRGELKEIDLEHSLKLTMDVEGEEVTYDVHPQAKMIVKGEDTQIAPYNRQFGSKTVGQRALAIFAGPFMNFVLAFILFGAYIQMVGMPVENPSYVKIGDVSPNMPASEANLQKGDIIEKVNDFAVGGNRDKMIEIIEKSEGKPVDMTIVRGDERFTIQLTPVKVDGQEGGKVGIVPVFPTRSASIGETFKYAGTSMVDTTQRIFEGFRMLIFGQFSLDDLGGPVRTFEVTGQFAKQGIGQLTLWTAILSLYLGIFNLLPVPALDGSRLIFLGIEGLRGKPVDPNRESMVHFVGFAMLMLLMLAVTYNDILRLVKG</sequence>
<dbReference type="GO" id="GO:0046872">
    <property type="term" value="F:metal ion binding"/>
    <property type="evidence" value="ECO:0007669"/>
    <property type="project" value="UniProtKB-KW"/>
</dbReference>
<dbReference type="AlphaFoldDB" id="A0A3A3GIZ7"/>
<evidence type="ECO:0000256" key="3">
    <source>
        <dbReference type="ARBA" id="ARBA00007931"/>
    </source>
</evidence>
<evidence type="ECO:0000259" key="12">
    <source>
        <dbReference type="SMART" id="SM00228"/>
    </source>
</evidence>
<evidence type="ECO:0000256" key="8">
    <source>
        <dbReference type="ARBA" id="ARBA00022989"/>
    </source>
</evidence>
<evidence type="ECO:0000313" key="14">
    <source>
        <dbReference type="Proteomes" id="UP000266177"/>
    </source>
</evidence>
<organism evidence="13 14">
    <name type="scientific">Paenibacillus thiaminolyticus</name>
    <name type="common">Bacillus thiaminolyticus</name>
    <dbReference type="NCBI Taxonomy" id="49283"/>
    <lineage>
        <taxon>Bacteria</taxon>
        <taxon>Bacillati</taxon>
        <taxon>Bacillota</taxon>
        <taxon>Bacilli</taxon>
        <taxon>Bacillales</taxon>
        <taxon>Paenibacillaceae</taxon>
        <taxon>Paenibacillus</taxon>
    </lineage>
</organism>
<feature type="transmembrane region" description="Helical" evidence="11">
    <location>
        <begin position="396"/>
        <end position="415"/>
    </location>
</feature>
<dbReference type="SMART" id="SM00228">
    <property type="entry name" value="PDZ"/>
    <property type="match status" value="1"/>
</dbReference>
<dbReference type="OrthoDB" id="9782003at2"/>
<reference evidence="13 14" key="1">
    <citation type="submission" date="2018-09" db="EMBL/GenBank/DDBJ databases">
        <title>Paenibacillus SK2017-BO5.</title>
        <authorList>
            <person name="Piskunova J.V."/>
            <person name="Dubiley S.A."/>
            <person name="Severinov K.V."/>
        </authorList>
    </citation>
    <scope>NUCLEOTIDE SEQUENCE [LARGE SCALE GENOMIC DNA]</scope>
    <source>
        <strain evidence="13 14">BO5</strain>
    </source>
</reference>
<dbReference type="RefSeq" id="WP_119794934.1">
    <property type="nucleotide sequence ID" value="NZ_QYZD01000017.1"/>
</dbReference>